<evidence type="ECO:0000313" key="7">
    <source>
        <dbReference type="Proteomes" id="UP001165586"/>
    </source>
</evidence>
<protein>
    <submittedName>
        <fullName evidence="6">MerR family transcriptional regulator</fullName>
    </submittedName>
</protein>
<name>A0ABT2H0C8_9MICO</name>
<feature type="domain" description="HTH merR-type" evidence="5">
    <location>
        <begin position="1"/>
        <end position="68"/>
    </location>
</feature>
<evidence type="ECO:0000259" key="5">
    <source>
        <dbReference type="PROSITE" id="PS50937"/>
    </source>
</evidence>
<dbReference type="InterPro" id="IPR000551">
    <property type="entry name" value="MerR-type_HTH_dom"/>
</dbReference>
<dbReference type="PRINTS" id="PR00040">
    <property type="entry name" value="HTHMERR"/>
</dbReference>
<keyword evidence="3" id="KW-0238">DNA-binding</keyword>
<keyword evidence="4" id="KW-0804">Transcription</keyword>
<dbReference type="Gene3D" id="1.10.1660.10">
    <property type="match status" value="1"/>
</dbReference>
<dbReference type="Proteomes" id="UP001165586">
    <property type="component" value="Unassembled WGS sequence"/>
</dbReference>
<keyword evidence="7" id="KW-1185">Reference proteome</keyword>
<dbReference type="PANTHER" id="PTHR30204">
    <property type="entry name" value="REDOX-CYCLING DRUG-SENSING TRANSCRIPTIONAL ACTIVATOR SOXR"/>
    <property type="match status" value="1"/>
</dbReference>
<dbReference type="Pfam" id="PF13411">
    <property type="entry name" value="MerR_1"/>
    <property type="match status" value="1"/>
</dbReference>
<gene>
    <name evidence="6" type="ORF">N1032_03665</name>
</gene>
<evidence type="ECO:0000256" key="4">
    <source>
        <dbReference type="ARBA" id="ARBA00023163"/>
    </source>
</evidence>
<dbReference type="SUPFAM" id="SSF46955">
    <property type="entry name" value="Putative DNA-binding domain"/>
    <property type="match status" value="1"/>
</dbReference>
<dbReference type="RefSeq" id="WP_259537498.1">
    <property type="nucleotide sequence ID" value="NZ_JANLCJ010000001.1"/>
</dbReference>
<comment type="caution">
    <text evidence="6">The sequence shown here is derived from an EMBL/GenBank/DDBJ whole genome shotgun (WGS) entry which is preliminary data.</text>
</comment>
<dbReference type="InterPro" id="IPR047057">
    <property type="entry name" value="MerR_fam"/>
</dbReference>
<dbReference type="EMBL" id="JANLCJ010000001">
    <property type="protein sequence ID" value="MCS5732839.1"/>
    <property type="molecule type" value="Genomic_DNA"/>
</dbReference>
<sequence length="115" mass="12958">MRISELARTTGASARSLRYYEQLGFISPERRSNGYRDYDESAVATVRTIKTLLDLGLPSALIEQILPCTRGKKVEDQCPAIVDQVVALRDDMDSRARDLLRTRDALTESLTRIGR</sequence>
<accession>A0ABT2H0C8</accession>
<evidence type="ECO:0000313" key="6">
    <source>
        <dbReference type="EMBL" id="MCS5732839.1"/>
    </source>
</evidence>
<proteinExistence type="predicted"/>
<evidence type="ECO:0000256" key="3">
    <source>
        <dbReference type="ARBA" id="ARBA00023125"/>
    </source>
</evidence>
<evidence type="ECO:0000256" key="2">
    <source>
        <dbReference type="ARBA" id="ARBA00023015"/>
    </source>
</evidence>
<dbReference type="InterPro" id="IPR009061">
    <property type="entry name" value="DNA-bd_dom_put_sf"/>
</dbReference>
<reference evidence="6" key="1">
    <citation type="submission" date="2022-08" db="EMBL/GenBank/DDBJ databases">
        <authorList>
            <person name="Deng Y."/>
            <person name="Han X.-F."/>
            <person name="Zhang Y.-Q."/>
        </authorList>
    </citation>
    <scope>NUCLEOTIDE SEQUENCE</scope>
    <source>
        <strain evidence="6">CPCC 203386</strain>
    </source>
</reference>
<evidence type="ECO:0000256" key="1">
    <source>
        <dbReference type="ARBA" id="ARBA00022491"/>
    </source>
</evidence>
<dbReference type="PANTHER" id="PTHR30204:SF69">
    <property type="entry name" value="MERR-FAMILY TRANSCRIPTIONAL REGULATOR"/>
    <property type="match status" value="1"/>
</dbReference>
<organism evidence="6 7">
    <name type="scientific">Herbiconiux daphne</name>
    <dbReference type="NCBI Taxonomy" id="2970914"/>
    <lineage>
        <taxon>Bacteria</taxon>
        <taxon>Bacillati</taxon>
        <taxon>Actinomycetota</taxon>
        <taxon>Actinomycetes</taxon>
        <taxon>Micrococcales</taxon>
        <taxon>Microbacteriaceae</taxon>
        <taxon>Herbiconiux</taxon>
    </lineage>
</organism>
<dbReference type="SMART" id="SM00422">
    <property type="entry name" value="HTH_MERR"/>
    <property type="match status" value="1"/>
</dbReference>
<keyword evidence="2" id="KW-0805">Transcription regulation</keyword>
<keyword evidence="1" id="KW-0678">Repressor</keyword>
<dbReference type="PROSITE" id="PS50937">
    <property type="entry name" value="HTH_MERR_2"/>
    <property type="match status" value="1"/>
</dbReference>